<dbReference type="AlphaFoldDB" id="A0A699GMZ5"/>
<name>A0A699GMZ5_TANCI</name>
<feature type="compositionally biased region" description="Polar residues" evidence="1">
    <location>
        <begin position="26"/>
        <end position="43"/>
    </location>
</feature>
<feature type="region of interest" description="Disordered" evidence="1">
    <location>
        <begin position="78"/>
        <end position="131"/>
    </location>
</feature>
<organism evidence="2">
    <name type="scientific">Tanacetum cinerariifolium</name>
    <name type="common">Dalmatian daisy</name>
    <name type="synonym">Chrysanthemum cinerariifolium</name>
    <dbReference type="NCBI Taxonomy" id="118510"/>
    <lineage>
        <taxon>Eukaryota</taxon>
        <taxon>Viridiplantae</taxon>
        <taxon>Streptophyta</taxon>
        <taxon>Embryophyta</taxon>
        <taxon>Tracheophyta</taxon>
        <taxon>Spermatophyta</taxon>
        <taxon>Magnoliopsida</taxon>
        <taxon>eudicotyledons</taxon>
        <taxon>Gunneridae</taxon>
        <taxon>Pentapetalae</taxon>
        <taxon>asterids</taxon>
        <taxon>campanulids</taxon>
        <taxon>Asterales</taxon>
        <taxon>Asteraceae</taxon>
        <taxon>Asteroideae</taxon>
        <taxon>Anthemideae</taxon>
        <taxon>Anthemidinae</taxon>
        <taxon>Tanacetum</taxon>
    </lineage>
</organism>
<accession>A0A699GMZ5</accession>
<evidence type="ECO:0000256" key="1">
    <source>
        <dbReference type="SAM" id="MobiDB-lite"/>
    </source>
</evidence>
<feature type="region of interest" description="Disordered" evidence="1">
    <location>
        <begin position="1"/>
        <end position="43"/>
    </location>
</feature>
<reference evidence="2" key="1">
    <citation type="journal article" date="2019" name="Sci. Rep.">
        <title>Draft genome of Tanacetum cinerariifolium, the natural source of mosquito coil.</title>
        <authorList>
            <person name="Yamashiro T."/>
            <person name="Shiraishi A."/>
            <person name="Satake H."/>
            <person name="Nakayama K."/>
        </authorList>
    </citation>
    <scope>NUCLEOTIDE SEQUENCE</scope>
</reference>
<proteinExistence type="predicted"/>
<comment type="caution">
    <text evidence="2">The sequence shown here is derived from an EMBL/GenBank/DDBJ whole genome shotgun (WGS) entry which is preliminary data.</text>
</comment>
<dbReference type="EMBL" id="BKCJ010000069">
    <property type="protein sequence ID" value="GEU29455.1"/>
    <property type="molecule type" value="Genomic_DNA"/>
</dbReference>
<sequence length="245" mass="27299">MSIVAASKGPGHGKTEHVIHKVGDSNALSKPVTSNSVPSSRESTVVNNERVIAPGIFRINPFEASRIDNFMPNKHVKASVKKKPINVSQPHVITKKELNSNTNSFSLKDIESTTKTRRSQSRNNPKNDKNKKSNVIYATCKQCLITANDECVLLYVNGMKSRKKNKSDNVLKSENQKKHKANVKKLKKLGSKESLSLPRPIKPRTCLRWLSTGRTLNPLWKNNCIQYHQSESDTSVCDNANASNP</sequence>
<protein>
    <submittedName>
        <fullName evidence="2">Uncharacterized protein</fullName>
    </submittedName>
</protein>
<feature type="compositionally biased region" description="Basic and acidic residues" evidence="1">
    <location>
        <begin position="13"/>
        <end position="23"/>
    </location>
</feature>
<gene>
    <name evidence="2" type="ORF">Tci_001433</name>
</gene>
<evidence type="ECO:0000313" key="2">
    <source>
        <dbReference type="EMBL" id="GEU29455.1"/>
    </source>
</evidence>